<evidence type="ECO:0000313" key="3">
    <source>
        <dbReference type="Proteomes" id="UP000276133"/>
    </source>
</evidence>
<organism evidence="2 3">
    <name type="scientific">Brachionus plicatilis</name>
    <name type="common">Marine rotifer</name>
    <name type="synonym">Brachionus muelleri</name>
    <dbReference type="NCBI Taxonomy" id="10195"/>
    <lineage>
        <taxon>Eukaryota</taxon>
        <taxon>Metazoa</taxon>
        <taxon>Spiralia</taxon>
        <taxon>Gnathifera</taxon>
        <taxon>Rotifera</taxon>
        <taxon>Eurotatoria</taxon>
        <taxon>Monogononta</taxon>
        <taxon>Pseudotrocha</taxon>
        <taxon>Ploima</taxon>
        <taxon>Brachionidae</taxon>
        <taxon>Brachionus</taxon>
    </lineage>
</organism>
<dbReference type="Proteomes" id="UP000276133">
    <property type="component" value="Unassembled WGS sequence"/>
</dbReference>
<gene>
    <name evidence="2" type="ORF">BpHYR1_053288</name>
</gene>
<evidence type="ECO:0000313" key="2">
    <source>
        <dbReference type="EMBL" id="RNA23392.1"/>
    </source>
</evidence>
<proteinExistence type="predicted"/>
<dbReference type="AlphaFoldDB" id="A0A3M7RIJ4"/>
<comment type="caution">
    <text evidence="2">The sequence shown here is derived from an EMBL/GenBank/DDBJ whole genome shotgun (WGS) entry which is preliminary data.</text>
</comment>
<keyword evidence="1" id="KW-0812">Transmembrane</keyword>
<keyword evidence="1" id="KW-1133">Transmembrane helix</keyword>
<dbReference type="EMBL" id="REGN01003294">
    <property type="protein sequence ID" value="RNA23392.1"/>
    <property type="molecule type" value="Genomic_DNA"/>
</dbReference>
<sequence length="67" mass="7696">MGRLEYASSVTLNSIISLITISVSVAILTSYITVSEAFLFITEFFNFQFLFIIPHQKLVQQHMAFMF</sequence>
<reference evidence="2 3" key="1">
    <citation type="journal article" date="2018" name="Sci. Rep.">
        <title>Genomic signatures of local adaptation to the degree of environmental predictability in rotifers.</title>
        <authorList>
            <person name="Franch-Gras L."/>
            <person name="Hahn C."/>
            <person name="Garcia-Roger E.M."/>
            <person name="Carmona M.J."/>
            <person name="Serra M."/>
            <person name="Gomez A."/>
        </authorList>
    </citation>
    <scope>NUCLEOTIDE SEQUENCE [LARGE SCALE GENOMIC DNA]</scope>
    <source>
        <strain evidence="2">HYR1</strain>
    </source>
</reference>
<accession>A0A3M7RIJ4</accession>
<feature type="transmembrane region" description="Helical" evidence="1">
    <location>
        <begin position="12"/>
        <end position="31"/>
    </location>
</feature>
<name>A0A3M7RIJ4_BRAPC</name>
<keyword evidence="3" id="KW-1185">Reference proteome</keyword>
<evidence type="ECO:0000256" key="1">
    <source>
        <dbReference type="SAM" id="Phobius"/>
    </source>
</evidence>
<keyword evidence="1" id="KW-0472">Membrane</keyword>
<protein>
    <submittedName>
        <fullName evidence="2">Uncharacterized protein</fullName>
    </submittedName>
</protein>